<name>R3WPS2_9ENTE</name>
<dbReference type="EMBL" id="AJAT01000015">
    <property type="protein sequence ID" value="EOL43830.1"/>
    <property type="molecule type" value="Genomic_DNA"/>
</dbReference>
<dbReference type="PATRIC" id="fig|1158610.3.peg.1805"/>
<dbReference type="CDD" id="cd07516">
    <property type="entry name" value="HAD_Pase"/>
    <property type="match status" value="1"/>
</dbReference>
<sequence>MTIKAIVLDIDGTLLTSEKKISEKTKQSLIHAQKKGVKVILASGRPTSGMLSLAKELLMDVYEGFLVSYNGAVAMDCLTHQPIFSKVIPNDSAKKILNHLKQFQLIPMINDETYMYVNDVYNNQLQLPDGPFNIIEYESRGGQFLLCEVKDLAEFVDFPLYKILIAGDPEYLQQNHLAIKEPFLDQVTAAFSAPFYFEFTMKGIDKAKALNEIAAQLSITQNEILSFGDGQNDRSIIEYAGTGIAMGNAVDELKEIADDVTLSNDEDGIAVALEKYL</sequence>
<dbReference type="PROSITE" id="PS01229">
    <property type="entry name" value="COF_2"/>
    <property type="match status" value="1"/>
</dbReference>
<dbReference type="OrthoDB" id="9790031at2"/>
<dbReference type="SUPFAM" id="SSF56784">
    <property type="entry name" value="HAD-like"/>
    <property type="match status" value="1"/>
</dbReference>
<dbReference type="SFLD" id="SFLDG01140">
    <property type="entry name" value="C2.B:_Phosphomannomutase_and_P"/>
    <property type="match status" value="1"/>
</dbReference>
<evidence type="ECO:0000313" key="2">
    <source>
        <dbReference type="Proteomes" id="UP000013785"/>
    </source>
</evidence>
<dbReference type="NCBIfam" id="TIGR01484">
    <property type="entry name" value="HAD-SF-IIB"/>
    <property type="match status" value="1"/>
</dbReference>
<dbReference type="SFLD" id="SFLDS00003">
    <property type="entry name" value="Haloacid_Dehalogenase"/>
    <property type="match status" value="1"/>
</dbReference>
<dbReference type="PROSITE" id="PS01228">
    <property type="entry name" value="COF_1"/>
    <property type="match status" value="1"/>
</dbReference>
<dbReference type="NCBIfam" id="TIGR00099">
    <property type="entry name" value="Cof-subfamily"/>
    <property type="match status" value="1"/>
</dbReference>
<dbReference type="InterPro" id="IPR023214">
    <property type="entry name" value="HAD_sf"/>
</dbReference>
<organism evidence="1 2">
    <name type="scientific">Enterococcus phoeniculicola ATCC BAA-412</name>
    <dbReference type="NCBI Taxonomy" id="1158610"/>
    <lineage>
        <taxon>Bacteria</taxon>
        <taxon>Bacillati</taxon>
        <taxon>Bacillota</taxon>
        <taxon>Bacilli</taxon>
        <taxon>Lactobacillales</taxon>
        <taxon>Enterococcaceae</taxon>
        <taxon>Enterococcus</taxon>
    </lineage>
</organism>
<dbReference type="RefSeq" id="WP_010768474.1">
    <property type="nucleotide sequence ID" value="NZ_ASWE01000002.1"/>
</dbReference>
<protein>
    <submittedName>
        <fullName evidence="1">Cof-like hydrolase</fullName>
    </submittedName>
</protein>
<dbReference type="SFLD" id="SFLDG01144">
    <property type="entry name" value="C2.B.4:_PGP_Like"/>
    <property type="match status" value="1"/>
</dbReference>
<dbReference type="Gene3D" id="3.40.50.1000">
    <property type="entry name" value="HAD superfamily/HAD-like"/>
    <property type="match status" value="1"/>
</dbReference>
<dbReference type="GO" id="GO:0016791">
    <property type="term" value="F:phosphatase activity"/>
    <property type="evidence" value="ECO:0007669"/>
    <property type="project" value="TreeGrafter"/>
</dbReference>
<keyword evidence="1" id="KW-0378">Hydrolase</keyword>
<dbReference type="InterPro" id="IPR000150">
    <property type="entry name" value="Cof"/>
</dbReference>
<keyword evidence="2" id="KW-1185">Reference proteome</keyword>
<dbReference type="STRING" id="154621.RV11_GL002057"/>
<accession>R3WPS2</accession>
<dbReference type="GO" id="GO:0005829">
    <property type="term" value="C:cytosol"/>
    <property type="evidence" value="ECO:0007669"/>
    <property type="project" value="TreeGrafter"/>
</dbReference>
<dbReference type="PANTHER" id="PTHR10000:SF8">
    <property type="entry name" value="HAD SUPERFAMILY HYDROLASE-LIKE, TYPE 3"/>
    <property type="match status" value="1"/>
</dbReference>
<dbReference type="Gene3D" id="3.30.1240.10">
    <property type="match status" value="1"/>
</dbReference>
<evidence type="ECO:0000313" key="1">
    <source>
        <dbReference type="EMBL" id="EOL43830.1"/>
    </source>
</evidence>
<dbReference type="PANTHER" id="PTHR10000">
    <property type="entry name" value="PHOSPHOSERINE PHOSPHATASE"/>
    <property type="match status" value="1"/>
</dbReference>
<proteinExistence type="predicted"/>
<reference evidence="1 2" key="1">
    <citation type="submission" date="2013-02" db="EMBL/GenBank/DDBJ databases">
        <title>The Genome Sequence of Enterococcus phoeniculicola BAA-412.</title>
        <authorList>
            <consortium name="The Broad Institute Genome Sequencing Platform"/>
            <consortium name="The Broad Institute Genome Sequencing Center for Infectious Disease"/>
            <person name="Earl A.M."/>
            <person name="Gilmore M.S."/>
            <person name="Lebreton F."/>
            <person name="Walker B."/>
            <person name="Young S.K."/>
            <person name="Zeng Q."/>
            <person name="Gargeya S."/>
            <person name="Fitzgerald M."/>
            <person name="Haas B."/>
            <person name="Abouelleil A."/>
            <person name="Alvarado L."/>
            <person name="Arachchi H.M."/>
            <person name="Berlin A.M."/>
            <person name="Chapman S.B."/>
            <person name="Dewar J."/>
            <person name="Goldberg J."/>
            <person name="Griggs A."/>
            <person name="Gujja S."/>
            <person name="Hansen M."/>
            <person name="Howarth C."/>
            <person name="Imamovic A."/>
            <person name="Larimer J."/>
            <person name="McCowan C."/>
            <person name="Murphy C."/>
            <person name="Neiman D."/>
            <person name="Pearson M."/>
            <person name="Priest M."/>
            <person name="Roberts A."/>
            <person name="Saif S."/>
            <person name="Shea T."/>
            <person name="Sisk P."/>
            <person name="Sykes S."/>
            <person name="Wortman J."/>
            <person name="Nusbaum C."/>
            <person name="Birren B."/>
        </authorList>
    </citation>
    <scope>NUCLEOTIDE SEQUENCE [LARGE SCALE GENOMIC DNA]</scope>
    <source>
        <strain evidence="1 2">ATCC BAA-412</strain>
    </source>
</reference>
<dbReference type="HOGENOM" id="CLU_044146_0_1_9"/>
<dbReference type="Pfam" id="PF08282">
    <property type="entry name" value="Hydrolase_3"/>
    <property type="match status" value="1"/>
</dbReference>
<gene>
    <name evidence="1" type="ORF">UC3_01811</name>
</gene>
<dbReference type="InterPro" id="IPR036412">
    <property type="entry name" value="HAD-like_sf"/>
</dbReference>
<dbReference type="AlphaFoldDB" id="R3WPS2"/>
<dbReference type="InterPro" id="IPR006379">
    <property type="entry name" value="HAD-SF_hydro_IIB"/>
</dbReference>
<comment type="caution">
    <text evidence="1">The sequence shown here is derived from an EMBL/GenBank/DDBJ whole genome shotgun (WGS) entry which is preliminary data.</text>
</comment>
<dbReference type="GO" id="GO:0000287">
    <property type="term" value="F:magnesium ion binding"/>
    <property type="evidence" value="ECO:0007669"/>
    <property type="project" value="TreeGrafter"/>
</dbReference>
<dbReference type="Proteomes" id="UP000013785">
    <property type="component" value="Unassembled WGS sequence"/>
</dbReference>
<dbReference type="eggNOG" id="COG0561">
    <property type="taxonomic scope" value="Bacteria"/>
</dbReference>